<dbReference type="InterPro" id="IPR044790">
    <property type="entry name" value="MD26C-like"/>
</dbReference>
<dbReference type="EnsemblPlants" id="evm.model.09.822">
    <property type="protein sequence ID" value="cds.evm.model.09.822"/>
    <property type="gene ID" value="evm.TU.09.822"/>
</dbReference>
<dbReference type="PANTHER" id="PTHR47210:SF1">
    <property type="entry name" value="MEDIATOR OF RNA POLYMERASE II TRANSCRIPTION SUBUNIT 26C-RELATED"/>
    <property type="match status" value="1"/>
</dbReference>
<keyword evidence="2" id="KW-1185">Reference proteome</keyword>
<dbReference type="AlphaFoldDB" id="A0A803QHH1"/>
<dbReference type="EMBL" id="UZAU01000739">
    <property type="status" value="NOT_ANNOTATED_CDS"/>
    <property type="molecule type" value="Genomic_DNA"/>
</dbReference>
<protein>
    <submittedName>
        <fullName evidence="1">Uncharacterized protein</fullName>
    </submittedName>
</protein>
<evidence type="ECO:0000313" key="2">
    <source>
        <dbReference type="Proteomes" id="UP000596661"/>
    </source>
</evidence>
<name>A0A803QHH1_CANSA</name>
<dbReference type="SUPFAM" id="SSF47676">
    <property type="entry name" value="Conserved domain common to transcription factors TFIIS, elongin A, CRSP70"/>
    <property type="match status" value="1"/>
</dbReference>
<gene>
    <name evidence="1" type="primary">LOC115696524</name>
</gene>
<dbReference type="Gramene" id="evm.model.09.822">
    <property type="protein sequence ID" value="cds.evm.model.09.822"/>
    <property type="gene ID" value="evm.TU.09.822"/>
</dbReference>
<dbReference type="OMA" id="CVASTDY"/>
<reference evidence="1" key="2">
    <citation type="submission" date="2021-03" db="UniProtKB">
        <authorList>
            <consortium name="EnsemblPlants"/>
        </authorList>
    </citation>
    <scope>IDENTIFICATION</scope>
</reference>
<dbReference type="GeneID" id="115696524"/>
<dbReference type="OrthoDB" id="550309at2759"/>
<reference evidence="1" key="1">
    <citation type="submission" date="2018-11" db="EMBL/GenBank/DDBJ databases">
        <authorList>
            <person name="Grassa J C."/>
        </authorList>
    </citation>
    <scope>NUCLEOTIDE SEQUENCE [LARGE SCALE GENOMIC DNA]</scope>
</reference>
<dbReference type="Gene3D" id="1.20.930.10">
    <property type="entry name" value="Conserved domain common to transcription factors TFIIS, elongin A, CRSP70"/>
    <property type="match status" value="1"/>
</dbReference>
<proteinExistence type="predicted"/>
<dbReference type="InterPro" id="IPR035441">
    <property type="entry name" value="TFIIS/LEDGF_dom_sf"/>
</dbReference>
<dbReference type="Proteomes" id="UP000596661">
    <property type="component" value="Chromosome 9"/>
</dbReference>
<dbReference type="KEGG" id="csav:115696524"/>
<dbReference type="PANTHER" id="PTHR47210">
    <property type="entry name" value="MEDIATOR OF RNA POLYMERASE II TRANSCRIPTION SUBUNIT 26C-RELATED"/>
    <property type="match status" value="1"/>
</dbReference>
<accession>A0A803QHH1</accession>
<sequence>MDSSGVDVWTLIDTAIAVASKDYGSDLKKHRDGIVERLYTATATSSAPTVAYLGLSWLVCLVQSKDSLVGLLQGLADMDITFQALKETDIGRHVK</sequence>
<evidence type="ECO:0000313" key="1">
    <source>
        <dbReference type="EnsemblPlants" id="cds.evm.model.09.822"/>
    </source>
</evidence>
<organism evidence="1 2">
    <name type="scientific">Cannabis sativa</name>
    <name type="common">Hemp</name>
    <name type="synonym">Marijuana</name>
    <dbReference type="NCBI Taxonomy" id="3483"/>
    <lineage>
        <taxon>Eukaryota</taxon>
        <taxon>Viridiplantae</taxon>
        <taxon>Streptophyta</taxon>
        <taxon>Embryophyta</taxon>
        <taxon>Tracheophyta</taxon>
        <taxon>Spermatophyta</taxon>
        <taxon>Magnoliopsida</taxon>
        <taxon>eudicotyledons</taxon>
        <taxon>Gunneridae</taxon>
        <taxon>Pentapetalae</taxon>
        <taxon>rosids</taxon>
        <taxon>fabids</taxon>
        <taxon>Rosales</taxon>
        <taxon>Cannabaceae</taxon>
        <taxon>Cannabis</taxon>
    </lineage>
</organism>
<dbReference type="RefSeq" id="XP_030479281.1">
    <property type="nucleotide sequence ID" value="XM_030623421.2"/>
</dbReference>